<protein>
    <recommendedName>
        <fullName evidence="3">CxC2-like cysteine cluster KDZ transposase-associated domain-containing protein</fullName>
    </recommendedName>
</protein>
<proteinExistence type="predicted"/>
<organism evidence="1 2">
    <name type="scientific">Thelephora terrestris</name>
    <dbReference type="NCBI Taxonomy" id="56493"/>
    <lineage>
        <taxon>Eukaryota</taxon>
        <taxon>Fungi</taxon>
        <taxon>Dikarya</taxon>
        <taxon>Basidiomycota</taxon>
        <taxon>Agaricomycotina</taxon>
        <taxon>Agaricomycetes</taxon>
        <taxon>Thelephorales</taxon>
        <taxon>Thelephoraceae</taxon>
        <taxon>Thelephora</taxon>
    </lineage>
</organism>
<accession>A0A9P6HEZ4</accession>
<name>A0A9P6HEZ4_9AGAM</name>
<dbReference type="OrthoDB" id="3257613at2759"/>
<evidence type="ECO:0008006" key="3">
    <source>
        <dbReference type="Google" id="ProtNLM"/>
    </source>
</evidence>
<comment type="caution">
    <text evidence="1">The sequence shown here is derived from an EMBL/GenBank/DDBJ whole genome shotgun (WGS) entry which is preliminary data.</text>
</comment>
<sequence>LTLQGKLNLYDFYLAIMQKTDNQGRLKTMISRCAHQWRHLKGVKHVGGAHQMHALSATAPGSFAVECPACPHPGRNLPD</sequence>
<evidence type="ECO:0000313" key="2">
    <source>
        <dbReference type="Proteomes" id="UP000736335"/>
    </source>
</evidence>
<reference evidence="1" key="1">
    <citation type="journal article" date="2020" name="Nat. Commun.">
        <title>Large-scale genome sequencing of mycorrhizal fungi provides insights into the early evolution of symbiotic traits.</title>
        <authorList>
            <person name="Miyauchi S."/>
            <person name="Kiss E."/>
            <person name="Kuo A."/>
            <person name="Drula E."/>
            <person name="Kohler A."/>
            <person name="Sanchez-Garcia M."/>
            <person name="Morin E."/>
            <person name="Andreopoulos B."/>
            <person name="Barry K.W."/>
            <person name="Bonito G."/>
            <person name="Buee M."/>
            <person name="Carver A."/>
            <person name="Chen C."/>
            <person name="Cichocki N."/>
            <person name="Clum A."/>
            <person name="Culley D."/>
            <person name="Crous P.W."/>
            <person name="Fauchery L."/>
            <person name="Girlanda M."/>
            <person name="Hayes R.D."/>
            <person name="Keri Z."/>
            <person name="LaButti K."/>
            <person name="Lipzen A."/>
            <person name="Lombard V."/>
            <person name="Magnuson J."/>
            <person name="Maillard F."/>
            <person name="Murat C."/>
            <person name="Nolan M."/>
            <person name="Ohm R.A."/>
            <person name="Pangilinan J."/>
            <person name="Pereira M.F."/>
            <person name="Perotto S."/>
            <person name="Peter M."/>
            <person name="Pfister S."/>
            <person name="Riley R."/>
            <person name="Sitrit Y."/>
            <person name="Stielow J.B."/>
            <person name="Szollosi G."/>
            <person name="Zifcakova L."/>
            <person name="Stursova M."/>
            <person name="Spatafora J.W."/>
            <person name="Tedersoo L."/>
            <person name="Vaario L.M."/>
            <person name="Yamada A."/>
            <person name="Yan M."/>
            <person name="Wang P."/>
            <person name="Xu J."/>
            <person name="Bruns T."/>
            <person name="Baldrian P."/>
            <person name="Vilgalys R."/>
            <person name="Dunand C."/>
            <person name="Henrissat B."/>
            <person name="Grigoriev I.V."/>
            <person name="Hibbett D."/>
            <person name="Nagy L.G."/>
            <person name="Martin F.M."/>
        </authorList>
    </citation>
    <scope>NUCLEOTIDE SEQUENCE</scope>
    <source>
        <strain evidence="1">UH-Tt-Lm1</strain>
    </source>
</reference>
<dbReference type="EMBL" id="WIUZ02000007">
    <property type="protein sequence ID" value="KAF9785371.1"/>
    <property type="molecule type" value="Genomic_DNA"/>
</dbReference>
<feature type="non-terminal residue" evidence="1">
    <location>
        <position position="79"/>
    </location>
</feature>
<feature type="non-terminal residue" evidence="1">
    <location>
        <position position="1"/>
    </location>
</feature>
<keyword evidence="2" id="KW-1185">Reference proteome</keyword>
<reference evidence="1" key="2">
    <citation type="submission" date="2020-11" db="EMBL/GenBank/DDBJ databases">
        <authorList>
            <consortium name="DOE Joint Genome Institute"/>
            <person name="Kuo A."/>
            <person name="Miyauchi S."/>
            <person name="Kiss E."/>
            <person name="Drula E."/>
            <person name="Kohler A."/>
            <person name="Sanchez-Garcia M."/>
            <person name="Andreopoulos B."/>
            <person name="Barry K.W."/>
            <person name="Bonito G."/>
            <person name="Buee M."/>
            <person name="Carver A."/>
            <person name="Chen C."/>
            <person name="Cichocki N."/>
            <person name="Clum A."/>
            <person name="Culley D."/>
            <person name="Crous P.W."/>
            <person name="Fauchery L."/>
            <person name="Girlanda M."/>
            <person name="Hayes R."/>
            <person name="Keri Z."/>
            <person name="Labutti K."/>
            <person name="Lipzen A."/>
            <person name="Lombard V."/>
            <person name="Magnuson J."/>
            <person name="Maillard F."/>
            <person name="Morin E."/>
            <person name="Murat C."/>
            <person name="Nolan M."/>
            <person name="Ohm R."/>
            <person name="Pangilinan J."/>
            <person name="Pereira M."/>
            <person name="Perotto S."/>
            <person name="Peter M."/>
            <person name="Riley R."/>
            <person name="Sitrit Y."/>
            <person name="Stielow B."/>
            <person name="Szollosi G."/>
            <person name="Zifcakova L."/>
            <person name="Stursova M."/>
            <person name="Spatafora J.W."/>
            <person name="Tedersoo L."/>
            <person name="Vaario L.-M."/>
            <person name="Yamada A."/>
            <person name="Yan M."/>
            <person name="Wang P."/>
            <person name="Xu J."/>
            <person name="Bruns T."/>
            <person name="Baldrian P."/>
            <person name="Vilgalys R."/>
            <person name="Henrissat B."/>
            <person name="Grigoriev I.V."/>
            <person name="Hibbett D."/>
            <person name="Nagy L.G."/>
            <person name="Martin F.M."/>
        </authorList>
    </citation>
    <scope>NUCLEOTIDE SEQUENCE</scope>
    <source>
        <strain evidence="1">UH-Tt-Lm1</strain>
    </source>
</reference>
<evidence type="ECO:0000313" key="1">
    <source>
        <dbReference type="EMBL" id="KAF9785371.1"/>
    </source>
</evidence>
<dbReference type="AlphaFoldDB" id="A0A9P6HEZ4"/>
<dbReference type="Proteomes" id="UP000736335">
    <property type="component" value="Unassembled WGS sequence"/>
</dbReference>
<gene>
    <name evidence="1" type="ORF">BJ322DRAFT_979430</name>
</gene>